<name>X0Z6C3_9ZZZZ</name>
<gene>
    <name evidence="1" type="ORF">S01H4_11561</name>
</gene>
<evidence type="ECO:0000313" key="1">
    <source>
        <dbReference type="EMBL" id="GAG55923.1"/>
    </source>
</evidence>
<dbReference type="Gene3D" id="3.40.630.30">
    <property type="match status" value="1"/>
</dbReference>
<protein>
    <submittedName>
        <fullName evidence="1">Uncharacterized protein</fullName>
    </submittedName>
</protein>
<proteinExistence type="predicted"/>
<comment type="caution">
    <text evidence="1">The sequence shown here is derived from an EMBL/GenBank/DDBJ whole genome shotgun (WGS) entry which is preliminary data.</text>
</comment>
<organism evidence="1">
    <name type="scientific">marine sediment metagenome</name>
    <dbReference type="NCBI Taxonomy" id="412755"/>
    <lineage>
        <taxon>unclassified sequences</taxon>
        <taxon>metagenomes</taxon>
        <taxon>ecological metagenomes</taxon>
    </lineage>
</organism>
<reference evidence="1" key="1">
    <citation type="journal article" date="2014" name="Front. Microbiol.">
        <title>High frequency of phylogenetically diverse reductive dehalogenase-homologous genes in deep subseafloor sedimentary metagenomes.</title>
        <authorList>
            <person name="Kawai M."/>
            <person name="Futagami T."/>
            <person name="Toyoda A."/>
            <person name="Takaki Y."/>
            <person name="Nishi S."/>
            <person name="Hori S."/>
            <person name="Arai W."/>
            <person name="Tsubouchi T."/>
            <person name="Morono Y."/>
            <person name="Uchiyama I."/>
            <person name="Ito T."/>
            <person name="Fujiyama A."/>
            <person name="Inagaki F."/>
            <person name="Takami H."/>
        </authorList>
    </citation>
    <scope>NUCLEOTIDE SEQUENCE</scope>
    <source>
        <strain evidence="1">Expedition CK06-06</strain>
    </source>
</reference>
<dbReference type="AlphaFoldDB" id="X0Z6C3"/>
<feature type="non-terminal residue" evidence="1">
    <location>
        <position position="206"/>
    </location>
</feature>
<sequence length="206" mass="23069">MSIVIVEIKPLSNENLNEVLDILSVNPLSNIVLIADCTQLRDWCDVRILKNDGRIDAVFSLYSDLDFLATAFWCRDVESLIEMMKDFSDLLVGKEFIAICTQEQLDQFGEACIILKPIKERQMIADKSTELYCECKQTPVRLSIKHAEQLKELYRLSGTPAWTPNAMNLGPFYGIMEDDGTISAVAGVHYVTSYGTEIGNVATHPG</sequence>
<accession>X0Z6C3</accession>
<dbReference type="EMBL" id="BART01004700">
    <property type="protein sequence ID" value="GAG55923.1"/>
    <property type="molecule type" value="Genomic_DNA"/>
</dbReference>